<name>A0ABU0C2B5_9BRAD</name>
<feature type="domain" description="AMP-binding enzyme C-terminal" evidence="3">
    <location>
        <begin position="434"/>
        <end position="507"/>
    </location>
</feature>
<sequence length="534" mass="57875">MTHGAIPPEDMQGSAEPQNDGVSTPVSDVRIHGLAKNFNELSNRVPERVFAHTPEGPLTFGELSARAEAMIAHLSAHGVRPGDRVVVMMRNSPASLALIFGLMRAGMIWVPTNPALVGDGLAHAIRLVEAAIVVCDPDLVETIESCGAAAENGILPLAGLPPATQSARFEKPLLAPEDLVALMFTSGTTGPSKAVMVTHAMLELSAQAAAFCAGLRPGDNLYVWEPFYHIGGAQVIALPLLHDVVLTLRDRFSASRFWADVREAGCTHIHHLGGIIQILLKQPPLPLDRDHNVRIAWGGGCPADVWKAFEDRFGVAIRECYGMTESSSLTTCNTEGAVGSVGRPLPWFTVTVKDDAGKVLGAGEGRGEIIVNTSLPAAIFPGYYRNPEATAKALRDDGFHTGDLGSWNEDGLLFFHGRMGDSIRCRGENVSSHEVESIALRHPDVEECAMVGVPAEVGEYDIQLFVVRRKGSELQPDALHAWLAARLAPYQRPRYIAFVEEFPKTPSQRIQKHRLPQEPEGRWDGAAHTERRNP</sequence>
<evidence type="ECO:0000313" key="4">
    <source>
        <dbReference type="EMBL" id="MDQ0324661.1"/>
    </source>
</evidence>
<feature type="region of interest" description="Disordered" evidence="1">
    <location>
        <begin position="1"/>
        <end position="26"/>
    </location>
</feature>
<dbReference type="InterPro" id="IPR020845">
    <property type="entry name" value="AMP-binding_CS"/>
</dbReference>
<keyword evidence="4" id="KW-0436">Ligase</keyword>
<dbReference type="InterPro" id="IPR045851">
    <property type="entry name" value="AMP-bd_C_sf"/>
</dbReference>
<dbReference type="InterPro" id="IPR025110">
    <property type="entry name" value="AMP-bd_C"/>
</dbReference>
<dbReference type="InterPro" id="IPR000873">
    <property type="entry name" value="AMP-dep_synth/lig_dom"/>
</dbReference>
<dbReference type="Proteomes" id="UP001230253">
    <property type="component" value="Unassembled WGS sequence"/>
</dbReference>
<evidence type="ECO:0000313" key="5">
    <source>
        <dbReference type="Proteomes" id="UP001230253"/>
    </source>
</evidence>
<evidence type="ECO:0000256" key="1">
    <source>
        <dbReference type="SAM" id="MobiDB-lite"/>
    </source>
</evidence>
<protein>
    <submittedName>
        <fullName evidence="4">Crotonobetaine/carnitine-CoA ligase</fullName>
        <ecNumber evidence="4">6.2.1.-</ecNumber>
    </submittedName>
</protein>
<reference evidence="4 5" key="1">
    <citation type="submission" date="2023-07" db="EMBL/GenBank/DDBJ databases">
        <title>Genomic Encyclopedia of Type Strains, Phase IV (KMG-IV): sequencing the most valuable type-strain genomes for metagenomic binning, comparative biology and taxonomic classification.</title>
        <authorList>
            <person name="Goeker M."/>
        </authorList>
    </citation>
    <scope>NUCLEOTIDE SEQUENCE [LARGE SCALE GENOMIC DNA]</scope>
    <source>
        <strain evidence="4 5">DSM 11549</strain>
    </source>
</reference>
<evidence type="ECO:0000259" key="2">
    <source>
        <dbReference type="Pfam" id="PF00501"/>
    </source>
</evidence>
<feature type="region of interest" description="Disordered" evidence="1">
    <location>
        <begin position="507"/>
        <end position="534"/>
    </location>
</feature>
<dbReference type="Gene3D" id="3.30.300.30">
    <property type="match status" value="1"/>
</dbReference>
<dbReference type="EMBL" id="JAUSUK010000001">
    <property type="protein sequence ID" value="MDQ0324661.1"/>
    <property type="molecule type" value="Genomic_DNA"/>
</dbReference>
<accession>A0ABU0C2B5</accession>
<evidence type="ECO:0000259" key="3">
    <source>
        <dbReference type="Pfam" id="PF13193"/>
    </source>
</evidence>
<dbReference type="PROSITE" id="PS00455">
    <property type="entry name" value="AMP_BINDING"/>
    <property type="match status" value="1"/>
</dbReference>
<proteinExistence type="predicted"/>
<gene>
    <name evidence="4" type="ORF">J2R99_000510</name>
</gene>
<dbReference type="InterPro" id="IPR042099">
    <property type="entry name" value="ANL_N_sf"/>
</dbReference>
<dbReference type="InterPro" id="IPR050237">
    <property type="entry name" value="ATP-dep_AMP-bd_enzyme"/>
</dbReference>
<dbReference type="SUPFAM" id="SSF56801">
    <property type="entry name" value="Acetyl-CoA synthetase-like"/>
    <property type="match status" value="1"/>
</dbReference>
<feature type="compositionally biased region" description="Polar residues" evidence="1">
    <location>
        <begin position="15"/>
        <end position="26"/>
    </location>
</feature>
<dbReference type="Pfam" id="PF00501">
    <property type="entry name" value="AMP-binding"/>
    <property type="match status" value="1"/>
</dbReference>
<organism evidence="4 5">
    <name type="scientific">Rhodopseudomonas julia</name>
    <dbReference type="NCBI Taxonomy" id="200617"/>
    <lineage>
        <taxon>Bacteria</taxon>
        <taxon>Pseudomonadati</taxon>
        <taxon>Pseudomonadota</taxon>
        <taxon>Alphaproteobacteria</taxon>
        <taxon>Hyphomicrobiales</taxon>
        <taxon>Nitrobacteraceae</taxon>
        <taxon>Rhodopseudomonas</taxon>
    </lineage>
</organism>
<dbReference type="Pfam" id="PF13193">
    <property type="entry name" value="AMP-binding_C"/>
    <property type="match status" value="1"/>
</dbReference>
<dbReference type="PANTHER" id="PTHR43767:SF1">
    <property type="entry name" value="NONRIBOSOMAL PEPTIDE SYNTHASE PES1 (EUROFUNG)-RELATED"/>
    <property type="match status" value="1"/>
</dbReference>
<keyword evidence="5" id="KW-1185">Reference proteome</keyword>
<dbReference type="PANTHER" id="PTHR43767">
    <property type="entry name" value="LONG-CHAIN-FATTY-ACID--COA LIGASE"/>
    <property type="match status" value="1"/>
</dbReference>
<dbReference type="RefSeq" id="WP_307152928.1">
    <property type="nucleotide sequence ID" value="NZ_JAUSUK010000001.1"/>
</dbReference>
<feature type="compositionally biased region" description="Basic and acidic residues" evidence="1">
    <location>
        <begin position="515"/>
        <end position="534"/>
    </location>
</feature>
<comment type="caution">
    <text evidence="4">The sequence shown here is derived from an EMBL/GenBank/DDBJ whole genome shotgun (WGS) entry which is preliminary data.</text>
</comment>
<dbReference type="GO" id="GO:0016874">
    <property type="term" value="F:ligase activity"/>
    <property type="evidence" value="ECO:0007669"/>
    <property type="project" value="UniProtKB-KW"/>
</dbReference>
<dbReference type="Gene3D" id="3.40.50.12780">
    <property type="entry name" value="N-terminal domain of ligase-like"/>
    <property type="match status" value="1"/>
</dbReference>
<feature type="domain" description="AMP-dependent synthetase/ligase" evidence="2">
    <location>
        <begin position="43"/>
        <end position="384"/>
    </location>
</feature>
<dbReference type="EC" id="6.2.1.-" evidence="4"/>